<evidence type="ECO:0000313" key="1">
    <source>
        <dbReference type="EMBL" id="KAK7398350.1"/>
    </source>
</evidence>
<protein>
    <submittedName>
        <fullName evidence="1">Uncharacterized protein</fullName>
    </submittedName>
</protein>
<dbReference type="EMBL" id="JAZAVJ010000345">
    <property type="protein sequence ID" value="KAK7398350.1"/>
    <property type="molecule type" value="Genomic_DNA"/>
</dbReference>
<dbReference type="Proteomes" id="UP001498476">
    <property type="component" value="Unassembled WGS sequence"/>
</dbReference>
<keyword evidence="2" id="KW-1185">Reference proteome</keyword>
<accession>A0ABR1GJD8</accession>
<comment type="caution">
    <text evidence="1">The sequence shown here is derived from an EMBL/GenBank/DDBJ whole genome shotgun (WGS) entry which is preliminary data.</text>
</comment>
<evidence type="ECO:0000313" key="2">
    <source>
        <dbReference type="Proteomes" id="UP001498476"/>
    </source>
</evidence>
<reference evidence="1 2" key="1">
    <citation type="journal article" date="2025" name="Microbiol. Resour. Announc.">
        <title>Draft genome sequences for Neonectria magnoliae and Neonectria punicea, canker pathogens of Liriodendron tulipifera and Acer saccharum in West Virginia.</title>
        <authorList>
            <person name="Petronek H.M."/>
            <person name="Kasson M.T."/>
            <person name="Metheny A.M."/>
            <person name="Stauder C.M."/>
            <person name="Lovett B."/>
            <person name="Lynch S.C."/>
            <person name="Garnas J.R."/>
            <person name="Kasson L.R."/>
            <person name="Stajich J.E."/>
        </authorList>
    </citation>
    <scope>NUCLEOTIDE SEQUENCE [LARGE SCALE GENOMIC DNA]</scope>
    <source>
        <strain evidence="1 2">NRRL 64653</strain>
    </source>
</reference>
<gene>
    <name evidence="1" type="ORF">QQX98_012284</name>
</gene>
<proteinExistence type="predicted"/>
<organism evidence="1 2">
    <name type="scientific">Neonectria punicea</name>
    <dbReference type="NCBI Taxonomy" id="979145"/>
    <lineage>
        <taxon>Eukaryota</taxon>
        <taxon>Fungi</taxon>
        <taxon>Dikarya</taxon>
        <taxon>Ascomycota</taxon>
        <taxon>Pezizomycotina</taxon>
        <taxon>Sordariomycetes</taxon>
        <taxon>Hypocreomycetidae</taxon>
        <taxon>Hypocreales</taxon>
        <taxon>Nectriaceae</taxon>
        <taxon>Neonectria</taxon>
    </lineage>
</organism>
<name>A0ABR1GJD8_9HYPO</name>
<sequence>MATQAQIEVRLHRKDAEWTQTIQKAVDITVPAFYNDPLFAWMFLEASDELRHKKLWVMIRSVPRSALECGGFILEARDWGSVMAVSEPGQKYDGVRTVWRSDGVSATLSAGLMPTIVSYSPVWLEATTKYSAQQFTRFGFETIDEITVGKGAVNAQGVKQAGGEGVTVTGMIWWPEGAKEK</sequence>